<dbReference type="AlphaFoldDB" id="I7MMT0"/>
<evidence type="ECO:0000256" key="1">
    <source>
        <dbReference type="ARBA" id="ARBA00004141"/>
    </source>
</evidence>
<keyword evidence="10" id="KW-1185">Reference proteome</keyword>
<keyword evidence="4 8" id="KW-0812">Transmembrane</keyword>
<evidence type="ECO:0000256" key="6">
    <source>
        <dbReference type="ARBA" id="ARBA00023136"/>
    </source>
</evidence>
<dbReference type="RefSeq" id="XP_001026586.2">
    <property type="nucleotide sequence ID" value="XM_001026586.2"/>
</dbReference>
<feature type="transmembrane region" description="Helical" evidence="8">
    <location>
        <begin position="289"/>
        <end position="307"/>
    </location>
</feature>
<dbReference type="NCBIfam" id="TIGR00788">
    <property type="entry name" value="fbt"/>
    <property type="match status" value="1"/>
</dbReference>
<feature type="transmembrane region" description="Helical" evidence="8">
    <location>
        <begin position="28"/>
        <end position="55"/>
    </location>
</feature>
<sequence length="537" mass="61081">MKQAFSSGKNKILQIYQKMKENVLSDNFSSYLVLGVVAFTSGIMGLSDLAISYLYKDDYKMSPSQVSLAQSIVTLPWIFKPIWGLTSDCIPFMQYRRKSYLILCGLISFVMWSLMAYQIRQKFLGFGALFIIQFCGSFCSVIAEAIVVEISQKRARANTDWTEEQQQAEAAKNVSLFFGIRSCGALVVAYLGGHLLEIFSKYTIFAITSCFPLMIVVSSFFLDEEKTINNTTLVETTKYQIRQFWVFISKPAIYKPILYILAFMMMPCSGSAMFFFYTNVLGFQPEFLGQLRFIYASGSIFATLMYNKYLKSVPFKKQFTYSTIVSSIFGLTQILLVTRANQRLGIPDKVFTVSDSIMLQIVGEFNLIPILVMACRLCPKDIEGTMYALLMSTLNFGGIMSEQLGGLLTYSFGISETNFDNLWILVLITNLLQLTPLIYLNKIDINKAQEITGSTHQQQDSQDEEKIEAKQNTSESEQFQDDDNEVKKCVNNQVNNTVQNEEDRLCEQSDQDYGLSQSEQVQINNQIEQYIEHYSGF</sequence>
<dbReference type="eggNOG" id="ENOG502QPYM">
    <property type="taxonomic scope" value="Eukaryota"/>
</dbReference>
<evidence type="ECO:0000256" key="3">
    <source>
        <dbReference type="ARBA" id="ARBA00022448"/>
    </source>
</evidence>
<feature type="transmembrane region" description="Helical" evidence="8">
    <location>
        <begin position="123"/>
        <end position="148"/>
    </location>
</feature>
<dbReference type="PANTHER" id="PTHR31585:SF0">
    <property type="entry name" value="FOLATE-BIOPTERIN TRANSPORTER 1, CHLOROPLASTIC"/>
    <property type="match status" value="1"/>
</dbReference>
<evidence type="ECO:0000256" key="5">
    <source>
        <dbReference type="ARBA" id="ARBA00022989"/>
    </source>
</evidence>
<evidence type="ECO:0000256" key="4">
    <source>
        <dbReference type="ARBA" id="ARBA00022692"/>
    </source>
</evidence>
<gene>
    <name evidence="9" type="ORF">TTHERM_00332190</name>
</gene>
<dbReference type="CDD" id="cd17484">
    <property type="entry name" value="MFS_FBT"/>
    <property type="match status" value="1"/>
</dbReference>
<feature type="transmembrane region" description="Helical" evidence="8">
    <location>
        <begin position="174"/>
        <end position="196"/>
    </location>
</feature>
<organism evidence="9 10">
    <name type="scientific">Tetrahymena thermophila (strain SB210)</name>
    <dbReference type="NCBI Taxonomy" id="312017"/>
    <lineage>
        <taxon>Eukaryota</taxon>
        <taxon>Sar</taxon>
        <taxon>Alveolata</taxon>
        <taxon>Ciliophora</taxon>
        <taxon>Intramacronucleata</taxon>
        <taxon>Oligohymenophorea</taxon>
        <taxon>Hymenostomatida</taxon>
        <taxon>Tetrahymenina</taxon>
        <taxon>Tetrahymenidae</taxon>
        <taxon>Tetrahymena</taxon>
    </lineage>
</organism>
<proteinExistence type="inferred from homology"/>
<dbReference type="EMBL" id="GG662299">
    <property type="protein sequence ID" value="EAS06341.2"/>
    <property type="molecule type" value="Genomic_DNA"/>
</dbReference>
<accession>I7MMT0</accession>
<dbReference type="Gene3D" id="1.20.1250.20">
    <property type="entry name" value="MFS general substrate transporter like domains"/>
    <property type="match status" value="1"/>
</dbReference>
<feature type="region of interest" description="Disordered" evidence="7">
    <location>
        <begin position="454"/>
        <end position="485"/>
    </location>
</feature>
<comment type="subcellular location">
    <subcellularLocation>
        <location evidence="1">Membrane</location>
        <topology evidence="1">Multi-pass membrane protein</topology>
    </subcellularLocation>
</comment>
<evidence type="ECO:0000256" key="8">
    <source>
        <dbReference type="SAM" id="Phobius"/>
    </source>
</evidence>
<dbReference type="KEGG" id="tet:TTHERM_00332190"/>
<dbReference type="InterPro" id="IPR039309">
    <property type="entry name" value="BT1"/>
</dbReference>
<feature type="transmembrane region" description="Helical" evidence="8">
    <location>
        <begin position="422"/>
        <end position="440"/>
    </location>
</feature>
<evidence type="ECO:0000256" key="2">
    <source>
        <dbReference type="ARBA" id="ARBA00007015"/>
    </source>
</evidence>
<dbReference type="InterPro" id="IPR004324">
    <property type="entry name" value="FBT"/>
</dbReference>
<dbReference type="InParanoid" id="I7MMT0"/>
<evidence type="ECO:0000313" key="10">
    <source>
        <dbReference type="Proteomes" id="UP000009168"/>
    </source>
</evidence>
<dbReference type="Proteomes" id="UP000009168">
    <property type="component" value="Unassembled WGS sequence"/>
</dbReference>
<dbReference type="Pfam" id="PF03092">
    <property type="entry name" value="BT1"/>
    <property type="match status" value="1"/>
</dbReference>
<keyword evidence="3" id="KW-0813">Transport</keyword>
<feature type="transmembrane region" description="Helical" evidence="8">
    <location>
        <begin position="387"/>
        <end position="410"/>
    </location>
</feature>
<dbReference type="STRING" id="312017.I7MMT0"/>
<reference evidence="10" key="1">
    <citation type="journal article" date="2006" name="PLoS Biol.">
        <title>Macronuclear genome sequence of the ciliate Tetrahymena thermophila, a model eukaryote.</title>
        <authorList>
            <person name="Eisen J.A."/>
            <person name="Coyne R.S."/>
            <person name="Wu M."/>
            <person name="Wu D."/>
            <person name="Thiagarajan M."/>
            <person name="Wortman J.R."/>
            <person name="Badger J.H."/>
            <person name="Ren Q."/>
            <person name="Amedeo P."/>
            <person name="Jones K.M."/>
            <person name="Tallon L.J."/>
            <person name="Delcher A.L."/>
            <person name="Salzberg S.L."/>
            <person name="Silva J.C."/>
            <person name="Haas B.J."/>
            <person name="Majoros W.H."/>
            <person name="Farzad M."/>
            <person name="Carlton J.M."/>
            <person name="Smith R.K. Jr."/>
            <person name="Garg J."/>
            <person name="Pearlman R.E."/>
            <person name="Karrer K.M."/>
            <person name="Sun L."/>
            <person name="Manning G."/>
            <person name="Elde N.C."/>
            <person name="Turkewitz A.P."/>
            <person name="Asai D.J."/>
            <person name="Wilkes D.E."/>
            <person name="Wang Y."/>
            <person name="Cai H."/>
            <person name="Collins K."/>
            <person name="Stewart B.A."/>
            <person name="Lee S.R."/>
            <person name="Wilamowska K."/>
            <person name="Weinberg Z."/>
            <person name="Ruzzo W.L."/>
            <person name="Wloga D."/>
            <person name="Gaertig J."/>
            <person name="Frankel J."/>
            <person name="Tsao C.-C."/>
            <person name="Gorovsky M.A."/>
            <person name="Keeling P.J."/>
            <person name="Waller R.F."/>
            <person name="Patron N.J."/>
            <person name="Cherry J.M."/>
            <person name="Stover N.A."/>
            <person name="Krieger C.J."/>
            <person name="del Toro C."/>
            <person name="Ryder H.F."/>
            <person name="Williamson S.C."/>
            <person name="Barbeau R.A."/>
            <person name="Hamilton E.P."/>
            <person name="Orias E."/>
        </authorList>
    </citation>
    <scope>NUCLEOTIDE SEQUENCE [LARGE SCALE GENOMIC DNA]</scope>
    <source>
        <strain evidence="10">SB210</strain>
    </source>
</reference>
<dbReference type="GO" id="GO:0016020">
    <property type="term" value="C:membrane"/>
    <property type="evidence" value="ECO:0007669"/>
    <property type="project" value="UniProtKB-SubCell"/>
</dbReference>
<dbReference type="SUPFAM" id="SSF103473">
    <property type="entry name" value="MFS general substrate transporter"/>
    <property type="match status" value="1"/>
</dbReference>
<feature type="transmembrane region" description="Helical" evidence="8">
    <location>
        <begin position="319"/>
        <end position="337"/>
    </location>
</feature>
<dbReference type="InterPro" id="IPR036259">
    <property type="entry name" value="MFS_trans_sf"/>
</dbReference>
<evidence type="ECO:0000313" key="9">
    <source>
        <dbReference type="EMBL" id="EAS06341.2"/>
    </source>
</evidence>
<keyword evidence="5 8" id="KW-1133">Transmembrane helix</keyword>
<evidence type="ECO:0000256" key="7">
    <source>
        <dbReference type="SAM" id="MobiDB-lite"/>
    </source>
</evidence>
<keyword evidence="6 8" id="KW-0472">Membrane</keyword>
<feature type="transmembrane region" description="Helical" evidence="8">
    <location>
        <begin position="202"/>
        <end position="222"/>
    </location>
</feature>
<dbReference type="PANTHER" id="PTHR31585">
    <property type="entry name" value="FOLATE-BIOPTERIN TRANSPORTER 1, CHLOROPLASTIC"/>
    <property type="match status" value="1"/>
</dbReference>
<feature type="transmembrane region" description="Helical" evidence="8">
    <location>
        <begin position="257"/>
        <end position="277"/>
    </location>
</feature>
<protein>
    <submittedName>
        <fullName evidence="9">Folate/biopterin transporter</fullName>
    </submittedName>
</protein>
<comment type="similarity">
    <text evidence="2">Belongs to the major facilitator superfamily. Folate-biopterin transporter (TC 2.A.71) family.</text>
</comment>
<name>I7MMT0_TETTS</name>
<dbReference type="OrthoDB" id="754047at2759"/>
<feature type="transmembrane region" description="Helical" evidence="8">
    <location>
        <begin position="357"/>
        <end position="375"/>
    </location>
</feature>
<feature type="transmembrane region" description="Helical" evidence="8">
    <location>
        <begin position="100"/>
        <end position="117"/>
    </location>
</feature>
<dbReference type="GeneID" id="7826708"/>